<reference evidence="1" key="1">
    <citation type="journal article" date="2014" name="Front. Microbiol.">
        <title>High frequency of phylogenetically diverse reductive dehalogenase-homologous genes in deep subseafloor sedimentary metagenomes.</title>
        <authorList>
            <person name="Kawai M."/>
            <person name="Futagami T."/>
            <person name="Toyoda A."/>
            <person name="Takaki Y."/>
            <person name="Nishi S."/>
            <person name="Hori S."/>
            <person name="Arai W."/>
            <person name="Tsubouchi T."/>
            <person name="Morono Y."/>
            <person name="Uchiyama I."/>
            <person name="Ito T."/>
            <person name="Fujiyama A."/>
            <person name="Inagaki F."/>
            <person name="Takami H."/>
        </authorList>
    </citation>
    <scope>NUCLEOTIDE SEQUENCE</scope>
    <source>
        <strain evidence="1">Expedition CK06-06</strain>
    </source>
</reference>
<dbReference type="InterPro" id="IPR011777">
    <property type="entry name" value="Geranylgeranyl_Rdtase_fam"/>
</dbReference>
<organism evidence="1">
    <name type="scientific">marine sediment metagenome</name>
    <dbReference type="NCBI Taxonomy" id="412755"/>
    <lineage>
        <taxon>unclassified sequences</taxon>
        <taxon>metagenomes</taxon>
        <taxon>ecological metagenomes</taxon>
    </lineage>
</organism>
<evidence type="ECO:0000313" key="1">
    <source>
        <dbReference type="EMBL" id="GAG59554.1"/>
    </source>
</evidence>
<dbReference type="Gene3D" id="3.50.50.60">
    <property type="entry name" value="FAD/NAD(P)-binding domain"/>
    <property type="match status" value="1"/>
</dbReference>
<dbReference type="InterPro" id="IPR036188">
    <property type="entry name" value="FAD/NAD-bd_sf"/>
</dbReference>
<dbReference type="NCBIfam" id="TIGR02032">
    <property type="entry name" value="GG-red-SF"/>
    <property type="match status" value="1"/>
</dbReference>
<dbReference type="AlphaFoldDB" id="X0YSU1"/>
<dbReference type="GO" id="GO:0016628">
    <property type="term" value="F:oxidoreductase activity, acting on the CH-CH group of donors, NAD or NADP as acceptor"/>
    <property type="evidence" value="ECO:0007669"/>
    <property type="project" value="InterPro"/>
</dbReference>
<comment type="caution">
    <text evidence="1">The sequence shown here is derived from an EMBL/GenBank/DDBJ whole genome shotgun (WGS) entry which is preliminary data.</text>
</comment>
<sequence>MERNIEKFDICIVGASIAGNYLCYLLSNTNLKIAVVEEHKKIGLPLQCAGIVSQKLVKIINLPKEIVLNRVKVAKIVAPKGKFIKLSGAEEPYIIDRIALDRLFHEMVKNKKNIHYFLGEKFKTFEYIKESGEKLLVIETSKRVLKVKMLIGCDGPLSSVAKSCGITNKILYAIQIRISGKFDEDEAAMYFNPRWKELFGWIVPEGNGIVRVGMACSQNLTKNFQYFIKQLELDFEKKIEQQGGLIPYGMMNKLAFNNVLLLGDSACQVKTTTGGGIIMLLTAANYAANCIQKCFMNGNFSRGIIKKYYETPCISTIGKELKIHYLIRTFLEKFSNNDYETIFQIIKTSKIKNLITIYGDMDFPKTIIFKLLKNPLVFPFLIKFTLNYPNIFIKLLKILIK</sequence>
<proteinExistence type="predicted"/>
<dbReference type="PANTHER" id="PTHR42685">
    <property type="entry name" value="GERANYLGERANYL DIPHOSPHATE REDUCTASE"/>
    <property type="match status" value="1"/>
</dbReference>
<dbReference type="EMBL" id="BART01007549">
    <property type="protein sequence ID" value="GAG59554.1"/>
    <property type="molecule type" value="Genomic_DNA"/>
</dbReference>
<dbReference type="InterPro" id="IPR050407">
    <property type="entry name" value="Geranylgeranyl_reductase"/>
</dbReference>
<dbReference type="PRINTS" id="PR00420">
    <property type="entry name" value="RNGMNOXGNASE"/>
</dbReference>
<dbReference type="SUPFAM" id="SSF51905">
    <property type="entry name" value="FAD/NAD(P)-binding domain"/>
    <property type="match status" value="1"/>
</dbReference>
<protein>
    <recommendedName>
        <fullName evidence="2">FAD-binding domain-containing protein</fullName>
    </recommendedName>
</protein>
<accession>X0YSU1</accession>
<name>X0YSU1_9ZZZZ</name>
<dbReference type="PANTHER" id="PTHR42685:SF21">
    <property type="entry name" value="DEHYDROGENASE (FLAVOPROTEIN)-LIKE PROTEIN"/>
    <property type="match status" value="1"/>
</dbReference>
<gene>
    <name evidence="1" type="ORF">S01H4_17165</name>
</gene>
<evidence type="ECO:0008006" key="2">
    <source>
        <dbReference type="Google" id="ProtNLM"/>
    </source>
</evidence>